<dbReference type="PANTHER" id="PTHR42790:SF19">
    <property type="entry name" value="KYNURENINE_ALPHA-AMINOADIPATE AMINOTRANSFERASE, MITOCHONDRIAL"/>
    <property type="match status" value="1"/>
</dbReference>
<keyword evidence="5 9" id="KW-0032">Aminotransferase</keyword>
<gene>
    <name evidence="9" type="ORF">JQU52_04085</name>
</gene>
<dbReference type="AlphaFoldDB" id="A0A892ZHE3"/>
<dbReference type="InterPro" id="IPR004839">
    <property type="entry name" value="Aminotransferase_I/II_large"/>
</dbReference>
<evidence type="ECO:0000259" key="8">
    <source>
        <dbReference type="Pfam" id="PF00155"/>
    </source>
</evidence>
<evidence type="ECO:0000256" key="5">
    <source>
        <dbReference type="ARBA" id="ARBA00022576"/>
    </source>
</evidence>
<dbReference type="InterPro" id="IPR015421">
    <property type="entry name" value="PyrdxlP-dep_Trfase_major"/>
</dbReference>
<evidence type="ECO:0000256" key="7">
    <source>
        <dbReference type="ARBA" id="ARBA00022898"/>
    </source>
</evidence>
<dbReference type="CDD" id="cd00609">
    <property type="entry name" value="AAT_like"/>
    <property type="match status" value="1"/>
</dbReference>
<proteinExistence type="inferred from homology"/>
<reference evidence="9" key="1">
    <citation type="submission" date="2021-02" db="EMBL/GenBank/DDBJ databases">
        <title>Neisseriaceae sp. 26B isolated from the cloaca of a Common Toad-headed Turtle (Mesoclemmys nasuta).</title>
        <authorList>
            <person name="Spergser J."/>
            <person name="Busse H.-J."/>
        </authorList>
    </citation>
    <scope>NUCLEOTIDE SEQUENCE</scope>
    <source>
        <strain evidence="9">26B</strain>
    </source>
</reference>
<evidence type="ECO:0000256" key="3">
    <source>
        <dbReference type="ARBA" id="ARBA00011738"/>
    </source>
</evidence>
<evidence type="ECO:0000313" key="10">
    <source>
        <dbReference type="Proteomes" id="UP000653156"/>
    </source>
</evidence>
<dbReference type="InterPro" id="IPR050859">
    <property type="entry name" value="Class-I_PLP-dep_aminotransf"/>
</dbReference>
<dbReference type="InterPro" id="IPR015424">
    <property type="entry name" value="PyrdxlP-dep_Trfase"/>
</dbReference>
<dbReference type="GO" id="GO:1901605">
    <property type="term" value="P:alpha-amino acid metabolic process"/>
    <property type="evidence" value="ECO:0007669"/>
    <property type="project" value="TreeGrafter"/>
</dbReference>
<sequence>MDYRFSDAIANTPKSFIREILKLTQSDNIISFAGGLPNSALFPVDAIRHAAEHVLSRDGRNTLQYSTTEGHAPLRAWIAERYARHGMNVAPEQVLITNGSQQALDLLGKVFLNPGDAVALENPSYLGAIQAFRLFRPQFHSATLSTDGIDVAELQAVMRQHQCRFFYGIPNFQNPTGLSYSATTRQQLATMLQQEQQLMIEDDPYGALRFSGSSLPPVAALAPEQVVMLGSFSKVCAPGMRLGWMVAPAPVLAQLAVAKQAADLHSGYFSQRVLYQYLQDNNLDEHISQISHAYQQQQQAMVAALQQHLPPGIAHTTPEGGMFLWLTLPKHWSATDLFHIAVRHGVAFVPGEPFFADASQRHHLRMSYCTVDVATIHTGVQRLAAAMAEYAAQLPQHSKETQ</sequence>
<dbReference type="RefSeq" id="WP_230339864.1">
    <property type="nucleotide sequence ID" value="NZ_CP069798.1"/>
</dbReference>
<dbReference type="EMBL" id="CP069798">
    <property type="protein sequence ID" value="QRQ82581.1"/>
    <property type="molecule type" value="Genomic_DNA"/>
</dbReference>
<feature type="domain" description="Aminotransferase class I/classII large" evidence="8">
    <location>
        <begin position="41"/>
        <end position="383"/>
    </location>
</feature>
<accession>A0A892ZHE3</accession>
<comment type="cofactor">
    <cofactor evidence="1">
        <name>pyridoxal 5'-phosphate</name>
        <dbReference type="ChEBI" id="CHEBI:597326"/>
    </cofactor>
</comment>
<keyword evidence="7" id="KW-0663">Pyridoxal phosphate</keyword>
<dbReference type="KEGG" id="ptes:JQU52_04085"/>
<evidence type="ECO:0000256" key="6">
    <source>
        <dbReference type="ARBA" id="ARBA00022679"/>
    </source>
</evidence>
<dbReference type="SUPFAM" id="SSF53383">
    <property type="entry name" value="PLP-dependent transferases"/>
    <property type="match status" value="1"/>
</dbReference>
<dbReference type="Gene3D" id="3.90.1150.10">
    <property type="entry name" value="Aspartate Aminotransferase, domain 1"/>
    <property type="match status" value="1"/>
</dbReference>
<comment type="subunit">
    <text evidence="3">Homodimer.</text>
</comment>
<evidence type="ECO:0000256" key="2">
    <source>
        <dbReference type="ARBA" id="ARBA00007441"/>
    </source>
</evidence>
<dbReference type="Proteomes" id="UP000653156">
    <property type="component" value="Chromosome"/>
</dbReference>
<name>A0A892ZHE3_9NEIS</name>
<evidence type="ECO:0000313" key="9">
    <source>
        <dbReference type="EMBL" id="QRQ82581.1"/>
    </source>
</evidence>
<dbReference type="PANTHER" id="PTHR42790">
    <property type="entry name" value="AMINOTRANSFERASE"/>
    <property type="match status" value="1"/>
</dbReference>
<dbReference type="Gene3D" id="3.40.640.10">
    <property type="entry name" value="Type I PLP-dependent aspartate aminotransferase-like (Major domain)"/>
    <property type="match status" value="1"/>
</dbReference>
<dbReference type="GO" id="GO:0030170">
    <property type="term" value="F:pyridoxal phosphate binding"/>
    <property type="evidence" value="ECO:0007669"/>
    <property type="project" value="InterPro"/>
</dbReference>
<evidence type="ECO:0000256" key="1">
    <source>
        <dbReference type="ARBA" id="ARBA00001933"/>
    </source>
</evidence>
<protein>
    <recommendedName>
        <fullName evidence="4">Putative 8-amino-7-oxononanoate synthase</fullName>
    </recommendedName>
</protein>
<keyword evidence="6" id="KW-0808">Transferase</keyword>
<dbReference type="GO" id="GO:0008483">
    <property type="term" value="F:transaminase activity"/>
    <property type="evidence" value="ECO:0007669"/>
    <property type="project" value="UniProtKB-KW"/>
</dbReference>
<comment type="similarity">
    <text evidence="2">Belongs to the class-I pyridoxal-phosphate-dependent aminotransferase family.</text>
</comment>
<dbReference type="Pfam" id="PF00155">
    <property type="entry name" value="Aminotran_1_2"/>
    <property type="match status" value="1"/>
</dbReference>
<dbReference type="FunFam" id="3.40.640.10:FF:000053">
    <property type="entry name" value="Aminotransferase, class I"/>
    <property type="match status" value="1"/>
</dbReference>
<organism evidence="9 10">
    <name type="scientific">Paralysiella testudinis</name>
    <dbReference type="NCBI Taxonomy" id="2809020"/>
    <lineage>
        <taxon>Bacteria</taxon>
        <taxon>Pseudomonadati</taxon>
        <taxon>Pseudomonadota</taxon>
        <taxon>Betaproteobacteria</taxon>
        <taxon>Neisseriales</taxon>
        <taxon>Neisseriaceae</taxon>
        <taxon>Paralysiella</taxon>
    </lineage>
</organism>
<evidence type="ECO:0000256" key="4">
    <source>
        <dbReference type="ARBA" id="ARBA00021531"/>
    </source>
</evidence>
<keyword evidence="10" id="KW-1185">Reference proteome</keyword>
<dbReference type="InterPro" id="IPR015422">
    <property type="entry name" value="PyrdxlP-dep_Trfase_small"/>
</dbReference>